<keyword evidence="3" id="KW-1185">Reference proteome</keyword>
<sequence length="288" mass="34102">MRSLSINHYILLIFSKTKSKPRFSKRIQILILLSVYSCSSFPRGDKSLISREHQYSLFYTNEDGNIYRTDLSLKTKYKDAFSDLEKFDSEFLSPQKQKYTERIKEVSLYKSELKKDSSSIVRKLGGVLAIAAITPVPFAFETTLILGTIYVTYQRVTETSEAKLRKKHVEFLINECANSEDSLEDFKEDHLDKFVSRWKKEFMKESNHFVNADDWEDVRLLDTLMEKYQIDKEWIKINAEWEWRASTQHCNRETKEEKDSRIHKEEKKWKKNGSKTENRIGLSEKRGF</sequence>
<reference evidence="2 3" key="1">
    <citation type="submission" date="2018-02" db="EMBL/GenBank/DDBJ databases">
        <title>Novel Leptospira species isolated from soil and water in Japan.</title>
        <authorList>
            <person name="Nakao R."/>
            <person name="Masuzawa T."/>
        </authorList>
    </citation>
    <scope>NUCLEOTIDE SEQUENCE [LARGE SCALE GENOMIC DNA]</scope>
    <source>
        <strain evidence="2 3">E8</strain>
    </source>
</reference>
<proteinExistence type="predicted"/>
<evidence type="ECO:0000256" key="1">
    <source>
        <dbReference type="SAM" id="MobiDB-lite"/>
    </source>
</evidence>
<dbReference type="AlphaFoldDB" id="A0A2P2D318"/>
<dbReference type="EMBL" id="BFAY01000011">
    <property type="protein sequence ID" value="GBF38965.1"/>
    <property type="molecule type" value="Genomic_DNA"/>
</dbReference>
<comment type="caution">
    <text evidence="2">The sequence shown here is derived from an EMBL/GenBank/DDBJ whole genome shotgun (WGS) entry which is preliminary data.</text>
</comment>
<name>A0A2P2D318_9LEPT</name>
<evidence type="ECO:0000313" key="2">
    <source>
        <dbReference type="EMBL" id="GBF38965.1"/>
    </source>
</evidence>
<accession>A0A2P2D318</accession>
<gene>
    <name evidence="2" type="ORF">LPTSP1_19600</name>
</gene>
<evidence type="ECO:0000313" key="3">
    <source>
        <dbReference type="Proteomes" id="UP000245076"/>
    </source>
</evidence>
<organism evidence="2 3">
    <name type="scientific">Leptospira johnsonii</name>
    <dbReference type="NCBI Taxonomy" id="1917820"/>
    <lineage>
        <taxon>Bacteria</taxon>
        <taxon>Pseudomonadati</taxon>
        <taxon>Spirochaetota</taxon>
        <taxon>Spirochaetia</taxon>
        <taxon>Leptospirales</taxon>
        <taxon>Leptospiraceae</taxon>
        <taxon>Leptospira</taxon>
    </lineage>
</organism>
<dbReference type="Proteomes" id="UP000245076">
    <property type="component" value="Unassembled WGS sequence"/>
</dbReference>
<dbReference type="RefSeq" id="WP_245915541.1">
    <property type="nucleotide sequence ID" value="NZ_BFAY01000011.1"/>
</dbReference>
<feature type="region of interest" description="Disordered" evidence="1">
    <location>
        <begin position="252"/>
        <end position="288"/>
    </location>
</feature>
<protein>
    <submittedName>
        <fullName evidence="2">Uncharacterized protein</fullName>
    </submittedName>
</protein>